<proteinExistence type="inferred from homology"/>
<dbReference type="GeneID" id="43597767"/>
<dbReference type="Pfam" id="PF13279">
    <property type="entry name" value="4HBT_2"/>
    <property type="match status" value="1"/>
</dbReference>
<protein>
    <submittedName>
        <fullName evidence="3">Thioesterase ester dehydrase-isomerase</fullName>
    </submittedName>
</protein>
<dbReference type="GO" id="GO:0016853">
    <property type="term" value="F:isomerase activity"/>
    <property type="evidence" value="ECO:0007669"/>
    <property type="project" value="UniProtKB-KW"/>
</dbReference>
<dbReference type="RefSeq" id="XP_031870141.1">
    <property type="nucleotide sequence ID" value="XM_032013541.1"/>
</dbReference>
<evidence type="ECO:0000256" key="2">
    <source>
        <dbReference type="SAM" id="SignalP"/>
    </source>
</evidence>
<dbReference type="PANTHER" id="PTHR12475:SF4">
    <property type="entry name" value="PROTEIN THEM6"/>
    <property type="match status" value="1"/>
</dbReference>
<gene>
    <name evidence="3" type="ORF">BP5553_04918</name>
</gene>
<dbReference type="PANTHER" id="PTHR12475">
    <property type="match status" value="1"/>
</dbReference>
<comment type="caution">
    <text evidence="3">The sequence shown here is derived from an EMBL/GenBank/DDBJ whole genome shotgun (WGS) entry which is preliminary data.</text>
</comment>
<accession>A0A370TPN9</accession>
<reference evidence="3 4" key="1">
    <citation type="journal article" date="2018" name="IMA Fungus">
        <title>IMA Genome-F 9: Draft genome sequence of Annulohypoxylon stygium, Aspergillus mulundensis, Berkeleyomyces basicola (syn. Thielaviopsis basicola), Ceratocystis smalleyi, two Cercospora beticola strains, Coleophoma cylindrospora, Fusarium fracticaudum, Phialophora cf. hyalina, and Morchella septimelata.</title>
        <authorList>
            <person name="Wingfield B.D."/>
            <person name="Bills G.F."/>
            <person name="Dong Y."/>
            <person name="Huang W."/>
            <person name="Nel W.J."/>
            <person name="Swalarsk-Parry B.S."/>
            <person name="Vaghefi N."/>
            <person name="Wilken P.M."/>
            <person name="An Z."/>
            <person name="de Beer Z.W."/>
            <person name="De Vos L."/>
            <person name="Chen L."/>
            <person name="Duong T.A."/>
            <person name="Gao Y."/>
            <person name="Hammerbacher A."/>
            <person name="Kikkert J.R."/>
            <person name="Li Y."/>
            <person name="Li H."/>
            <person name="Li K."/>
            <person name="Li Q."/>
            <person name="Liu X."/>
            <person name="Ma X."/>
            <person name="Naidoo K."/>
            <person name="Pethybridge S.J."/>
            <person name="Sun J."/>
            <person name="Steenkamp E.T."/>
            <person name="van der Nest M.A."/>
            <person name="van Wyk S."/>
            <person name="Wingfield M.J."/>
            <person name="Xiong C."/>
            <person name="Yue Q."/>
            <person name="Zhang X."/>
        </authorList>
    </citation>
    <scope>NUCLEOTIDE SEQUENCE [LARGE SCALE GENOMIC DNA]</scope>
    <source>
        <strain evidence="3 4">BP 5553</strain>
    </source>
</reference>
<evidence type="ECO:0000313" key="3">
    <source>
        <dbReference type="EMBL" id="RDL37485.1"/>
    </source>
</evidence>
<dbReference type="InterPro" id="IPR051490">
    <property type="entry name" value="THEM6_lcsJ_thioesterase"/>
</dbReference>
<organism evidence="3 4">
    <name type="scientific">Venustampulla echinocandica</name>
    <dbReference type="NCBI Taxonomy" id="2656787"/>
    <lineage>
        <taxon>Eukaryota</taxon>
        <taxon>Fungi</taxon>
        <taxon>Dikarya</taxon>
        <taxon>Ascomycota</taxon>
        <taxon>Pezizomycotina</taxon>
        <taxon>Leotiomycetes</taxon>
        <taxon>Helotiales</taxon>
        <taxon>Pleuroascaceae</taxon>
        <taxon>Venustampulla</taxon>
    </lineage>
</organism>
<keyword evidence="3" id="KW-0413">Isomerase</keyword>
<evidence type="ECO:0000313" key="4">
    <source>
        <dbReference type="Proteomes" id="UP000254866"/>
    </source>
</evidence>
<keyword evidence="2" id="KW-0732">Signal</keyword>
<name>A0A370TPN9_9HELO</name>
<sequence length="359" mass="39920">MASATRLPLKSILLATSLVLGVSASRIQLRSAVLNTLTGPGKYSRIAVILVIFANIKNVPFVWHYRVWSAILRHCLFSKPQIPADLATSSLFLPVISSSRSPLYESDYNFHKSNSTYFSDLDVTRSHLVCCLLQPGIERLQHNLRTKLVLDKEGNAVSGRWGIMLGSVMCSFKREIGMYQSYEMWSRVLCWDRKWIYIVTHFVKKGTCKPTAYILNDGSWFGKKGYKKVKGDGRVRDAEFDEKAIFASAVSKYVVKLGRLTVHPEVLLQASGVLPPRPGGWATMSGPSGESTPEIVEVETNGTAEVGEATEDSDWKKVEAENKKGLKFAEHFAAMDALHHEFSGSQGPALGRYTTGLLW</sequence>
<dbReference type="AlphaFoldDB" id="A0A370TPN9"/>
<dbReference type="Proteomes" id="UP000254866">
    <property type="component" value="Unassembled WGS sequence"/>
</dbReference>
<dbReference type="OrthoDB" id="265761at2759"/>
<comment type="similarity">
    <text evidence="1">Belongs to the lcsJ thioesterase family.</text>
</comment>
<evidence type="ECO:0000256" key="1">
    <source>
        <dbReference type="ARBA" id="ARBA00038476"/>
    </source>
</evidence>
<keyword evidence="4" id="KW-1185">Reference proteome</keyword>
<dbReference type="InterPro" id="IPR029069">
    <property type="entry name" value="HotDog_dom_sf"/>
</dbReference>
<feature type="chain" id="PRO_5016563378" evidence="2">
    <location>
        <begin position="25"/>
        <end position="359"/>
    </location>
</feature>
<feature type="signal peptide" evidence="2">
    <location>
        <begin position="1"/>
        <end position="24"/>
    </location>
</feature>
<dbReference type="EMBL" id="NPIC01000003">
    <property type="protein sequence ID" value="RDL37485.1"/>
    <property type="molecule type" value="Genomic_DNA"/>
</dbReference>
<dbReference type="SUPFAM" id="SSF54637">
    <property type="entry name" value="Thioesterase/thiol ester dehydrase-isomerase"/>
    <property type="match status" value="1"/>
</dbReference>